<comment type="caution">
    <text evidence="20">The sequence shown here is derived from an EMBL/GenBank/DDBJ whole genome shotgun (WGS) entry which is preliminary data.</text>
</comment>
<keyword evidence="7 18" id="KW-0540">Nuclease</keyword>
<dbReference type="EMBL" id="SOBT01000008">
    <property type="protein sequence ID" value="TDU30728.1"/>
    <property type="molecule type" value="Genomic_DNA"/>
</dbReference>
<keyword evidence="21" id="KW-1185">Reference proteome</keyword>
<evidence type="ECO:0000313" key="21">
    <source>
        <dbReference type="Proteomes" id="UP000295341"/>
    </source>
</evidence>
<evidence type="ECO:0000256" key="1">
    <source>
        <dbReference type="ARBA" id="ARBA00001936"/>
    </source>
</evidence>
<evidence type="ECO:0000256" key="3">
    <source>
        <dbReference type="ARBA" id="ARBA00020352"/>
    </source>
</evidence>
<evidence type="ECO:0000256" key="18">
    <source>
        <dbReference type="RuleBase" id="RU364087"/>
    </source>
</evidence>
<dbReference type="FunFam" id="3.30.420.10:FF:000012">
    <property type="entry name" value="DNA polymerase III subunit epsilon"/>
    <property type="match status" value="1"/>
</dbReference>
<accession>A0A4R7PA18</accession>
<keyword evidence="8 17" id="KW-0479">Metal-binding</keyword>
<dbReference type="PANTHER" id="PTHR30231">
    <property type="entry name" value="DNA POLYMERASE III SUBUNIT EPSILON"/>
    <property type="match status" value="1"/>
</dbReference>
<gene>
    <name evidence="18" type="primary">dnaQ</name>
    <name evidence="20" type="ORF">DFR24_0082</name>
</gene>
<feature type="binding site" evidence="16">
    <location>
        <position position="7"/>
    </location>
    <ligand>
        <name>substrate</name>
    </ligand>
</feature>
<evidence type="ECO:0000256" key="11">
    <source>
        <dbReference type="ARBA" id="ARBA00022842"/>
    </source>
</evidence>
<keyword evidence="6 18" id="KW-0235">DNA replication</keyword>
<evidence type="ECO:0000256" key="10">
    <source>
        <dbReference type="ARBA" id="ARBA00022839"/>
    </source>
</evidence>
<evidence type="ECO:0000256" key="14">
    <source>
        <dbReference type="ARBA" id="ARBA00049244"/>
    </source>
</evidence>
<dbReference type="InterPro" id="IPR012337">
    <property type="entry name" value="RNaseH-like_sf"/>
</dbReference>
<evidence type="ECO:0000256" key="15">
    <source>
        <dbReference type="PIRSR" id="PIRSR606309-1"/>
    </source>
</evidence>
<name>A0A4R7PA18_9GAMM</name>
<dbReference type="SUPFAM" id="SSF53098">
    <property type="entry name" value="Ribonuclease H-like"/>
    <property type="match status" value="1"/>
</dbReference>
<dbReference type="NCBIfam" id="NF004316">
    <property type="entry name" value="PRK05711.1"/>
    <property type="match status" value="1"/>
</dbReference>
<feature type="binding site" evidence="17">
    <location>
        <position position="9"/>
    </location>
    <ligand>
        <name>a divalent metal cation</name>
        <dbReference type="ChEBI" id="CHEBI:60240"/>
        <label>1</label>
        <note>catalytic</note>
    </ligand>
</feature>
<proteinExistence type="predicted"/>
<keyword evidence="11 17" id="KW-0460">Magnesium</keyword>
<comment type="function">
    <text evidence="18">DNA polymerase III is a complex, multichain enzyme responsible for most of the replicative synthesis in bacteria. The epsilon subunit contain the editing function and is a proofreading 3'-5' exonuclease.</text>
</comment>
<dbReference type="NCBIfam" id="TIGR01406">
    <property type="entry name" value="dnaQ_proteo"/>
    <property type="match status" value="1"/>
</dbReference>
<dbReference type="SMART" id="SM00479">
    <property type="entry name" value="EXOIII"/>
    <property type="match status" value="1"/>
</dbReference>
<reference evidence="20 21" key="1">
    <citation type="submission" date="2019-03" db="EMBL/GenBank/DDBJ databases">
        <title>Genomic Encyclopedia of Type Strains, Phase IV (KMG-IV): sequencing the most valuable type-strain genomes for metagenomic binning, comparative biology and taxonomic classification.</title>
        <authorList>
            <person name="Goeker M."/>
        </authorList>
    </citation>
    <scope>NUCLEOTIDE SEQUENCE [LARGE SCALE GENOMIC DNA]</scope>
    <source>
        <strain evidence="20 21">DSM 26377</strain>
    </source>
</reference>
<keyword evidence="13 17" id="KW-0464">Manganese</keyword>
<dbReference type="EC" id="2.7.7.7" evidence="2 18"/>
<evidence type="ECO:0000256" key="17">
    <source>
        <dbReference type="PIRSR" id="PIRSR606309-3"/>
    </source>
</evidence>
<feature type="binding site" evidence="16">
    <location>
        <position position="57"/>
    </location>
    <ligand>
        <name>substrate</name>
    </ligand>
</feature>
<feature type="binding site" evidence="16">
    <location>
        <position position="157"/>
    </location>
    <ligand>
        <name>substrate</name>
    </ligand>
</feature>
<dbReference type="InterPro" id="IPR006054">
    <property type="entry name" value="DnaQ"/>
</dbReference>
<keyword evidence="5 18" id="KW-0548">Nucleotidyltransferase</keyword>
<feature type="active site" description="Proton acceptor" evidence="15">
    <location>
        <position position="152"/>
    </location>
</feature>
<dbReference type="OrthoDB" id="9804290at2"/>
<keyword evidence="12 18" id="KW-0239">DNA-directed DNA polymerase</keyword>
<dbReference type="InterPro" id="IPR013520">
    <property type="entry name" value="Ribonucl_H"/>
</dbReference>
<comment type="cofactor">
    <cofactor evidence="17">
        <name>Mg(2+)</name>
        <dbReference type="ChEBI" id="CHEBI:18420"/>
    </cofactor>
    <cofactor evidence="17">
        <name>Mn(2+)</name>
        <dbReference type="ChEBI" id="CHEBI:29035"/>
    </cofactor>
    <text evidence="17">Binds 2 divalent metal cations. Magnesium or manganese.</text>
</comment>
<feature type="binding site" evidence="16">
    <location>
        <position position="9"/>
    </location>
    <ligand>
        <name>substrate</name>
    </ligand>
</feature>
<comment type="subunit">
    <text evidence="18">DNA polymerase III contains a core (composed of alpha, epsilon and theta chains) that associates with a tau subunit. This core dimerizes to form the POLIII' complex. PolIII' associates with the gamma complex (composed of gamma, delta, delta', psi and chi chains) and with the beta chain to form the complete DNA polymerase III complex.</text>
</comment>
<protein>
    <recommendedName>
        <fullName evidence="3 18">DNA polymerase III subunit epsilon</fullName>
        <ecNumber evidence="2 18">2.7.7.7</ecNumber>
    </recommendedName>
</protein>
<evidence type="ECO:0000256" key="9">
    <source>
        <dbReference type="ARBA" id="ARBA00022801"/>
    </source>
</evidence>
<dbReference type="Proteomes" id="UP000295341">
    <property type="component" value="Unassembled WGS sequence"/>
</dbReference>
<dbReference type="CDD" id="cd06131">
    <property type="entry name" value="DNA_pol_III_epsilon_Ecoli_like"/>
    <property type="match status" value="1"/>
</dbReference>
<dbReference type="AlphaFoldDB" id="A0A4R7PA18"/>
<dbReference type="GO" id="GO:0005829">
    <property type="term" value="C:cytosol"/>
    <property type="evidence" value="ECO:0007669"/>
    <property type="project" value="TreeGrafter"/>
</dbReference>
<comment type="cofactor">
    <cofactor evidence="1 18">
        <name>Mn(2+)</name>
        <dbReference type="ChEBI" id="CHEBI:29035"/>
    </cofactor>
</comment>
<feature type="binding site" evidence="17">
    <location>
        <position position="7"/>
    </location>
    <ligand>
        <name>a divalent metal cation</name>
        <dbReference type="ChEBI" id="CHEBI:60240"/>
        <label>1</label>
        <note>catalytic</note>
    </ligand>
</feature>
<dbReference type="Pfam" id="PF00929">
    <property type="entry name" value="RNase_T"/>
    <property type="match status" value="1"/>
</dbReference>
<dbReference type="PANTHER" id="PTHR30231:SF41">
    <property type="entry name" value="DNA POLYMERASE III SUBUNIT EPSILON"/>
    <property type="match status" value="1"/>
</dbReference>
<evidence type="ECO:0000256" key="7">
    <source>
        <dbReference type="ARBA" id="ARBA00022722"/>
    </source>
</evidence>
<keyword evidence="9 18" id="KW-0378">Hydrolase</keyword>
<evidence type="ECO:0000256" key="12">
    <source>
        <dbReference type="ARBA" id="ARBA00022932"/>
    </source>
</evidence>
<evidence type="ECO:0000256" key="2">
    <source>
        <dbReference type="ARBA" id="ARBA00012417"/>
    </source>
</evidence>
<organism evidence="20 21">
    <name type="scientific">Panacagrimonas perspica</name>
    <dbReference type="NCBI Taxonomy" id="381431"/>
    <lineage>
        <taxon>Bacteria</taxon>
        <taxon>Pseudomonadati</taxon>
        <taxon>Pseudomonadota</taxon>
        <taxon>Gammaproteobacteria</taxon>
        <taxon>Nevskiales</taxon>
        <taxon>Nevskiaceae</taxon>
        <taxon>Panacagrimonas</taxon>
    </lineage>
</organism>
<dbReference type="InterPro" id="IPR006309">
    <property type="entry name" value="DnaQ_proteo"/>
</dbReference>
<dbReference type="GO" id="GO:0008408">
    <property type="term" value="F:3'-5' exonuclease activity"/>
    <property type="evidence" value="ECO:0007669"/>
    <property type="project" value="TreeGrafter"/>
</dbReference>
<feature type="domain" description="Exonuclease" evidence="19">
    <location>
        <begin position="2"/>
        <end position="174"/>
    </location>
</feature>
<evidence type="ECO:0000256" key="6">
    <source>
        <dbReference type="ARBA" id="ARBA00022705"/>
    </source>
</evidence>
<evidence type="ECO:0000256" key="16">
    <source>
        <dbReference type="PIRSR" id="PIRSR606309-2"/>
    </source>
</evidence>
<feature type="binding site" evidence="17">
    <location>
        <position position="157"/>
    </location>
    <ligand>
        <name>a divalent metal cation</name>
        <dbReference type="ChEBI" id="CHEBI:60240"/>
        <label>1</label>
        <note>catalytic</note>
    </ligand>
</feature>
<dbReference type="NCBIfam" id="TIGR00573">
    <property type="entry name" value="dnaq"/>
    <property type="match status" value="1"/>
</dbReference>
<evidence type="ECO:0000259" key="19">
    <source>
        <dbReference type="SMART" id="SM00479"/>
    </source>
</evidence>
<evidence type="ECO:0000256" key="4">
    <source>
        <dbReference type="ARBA" id="ARBA00022679"/>
    </source>
</evidence>
<dbReference type="InterPro" id="IPR036397">
    <property type="entry name" value="RNaseH_sf"/>
</dbReference>
<dbReference type="RefSeq" id="WP_133879375.1">
    <property type="nucleotide sequence ID" value="NZ_MWIN01000023.1"/>
</dbReference>
<dbReference type="GO" id="GO:0045004">
    <property type="term" value="P:DNA replication proofreading"/>
    <property type="evidence" value="ECO:0007669"/>
    <property type="project" value="TreeGrafter"/>
</dbReference>
<dbReference type="GO" id="GO:0046872">
    <property type="term" value="F:metal ion binding"/>
    <property type="evidence" value="ECO:0007669"/>
    <property type="project" value="UniProtKB-KW"/>
</dbReference>
<evidence type="ECO:0000313" key="20">
    <source>
        <dbReference type="EMBL" id="TDU30728.1"/>
    </source>
</evidence>
<keyword evidence="4 18" id="KW-0808">Transferase</keyword>
<sequence length="236" mass="26327">MRQLVLDTETTGLSVDLGHRIIEVGVIELVNRRPTGNHFHRYVNPGREVEAGAVNVHGITNDFLADKPSFSLVAKDLWDWLAGDELIIHNAPFDVGFLDMEFRLSGVGRPLAQICAITDTVQMARKLHPGQKASLDALCRRYEVDNSNREYHGALLDARLLADVYLAMTGGQSMLTLDAAQARSADGVRMSWAQRLGVKEQVQLVLFADQDERAAHVERLKYIAKKSKLVWAEELP</sequence>
<dbReference type="GO" id="GO:0003677">
    <property type="term" value="F:DNA binding"/>
    <property type="evidence" value="ECO:0007669"/>
    <property type="project" value="InterPro"/>
</dbReference>
<keyword evidence="10 18" id="KW-0269">Exonuclease</keyword>
<comment type="catalytic activity">
    <reaction evidence="14 18">
        <text>DNA(n) + a 2'-deoxyribonucleoside 5'-triphosphate = DNA(n+1) + diphosphate</text>
        <dbReference type="Rhea" id="RHEA:22508"/>
        <dbReference type="Rhea" id="RHEA-COMP:17339"/>
        <dbReference type="Rhea" id="RHEA-COMP:17340"/>
        <dbReference type="ChEBI" id="CHEBI:33019"/>
        <dbReference type="ChEBI" id="CHEBI:61560"/>
        <dbReference type="ChEBI" id="CHEBI:173112"/>
        <dbReference type="EC" id="2.7.7.7"/>
    </reaction>
</comment>
<dbReference type="GO" id="GO:0003887">
    <property type="term" value="F:DNA-directed DNA polymerase activity"/>
    <property type="evidence" value="ECO:0007669"/>
    <property type="project" value="UniProtKB-KW"/>
</dbReference>
<dbReference type="Gene3D" id="3.30.420.10">
    <property type="entry name" value="Ribonuclease H-like superfamily/Ribonuclease H"/>
    <property type="match status" value="1"/>
</dbReference>
<evidence type="ECO:0000256" key="8">
    <source>
        <dbReference type="ARBA" id="ARBA00022723"/>
    </source>
</evidence>
<evidence type="ECO:0000256" key="5">
    <source>
        <dbReference type="ARBA" id="ARBA00022695"/>
    </source>
</evidence>
<evidence type="ECO:0000256" key="13">
    <source>
        <dbReference type="ARBA" id="ARBA00023211"/>
    </source>
</evidence>